<feature type="chain" id="PRO_5046318291" description="Cytochrome c domain-containing protein" evidence="1">
    <location>
        <begin position="22"/>
        <end position="108"/>
    </location>
</feature>
<dbReference type="InterPro" id="IPR036909">
    <property type="entry name" value="Cyt_c-like_dom_sf"/>
</dbReference>
<dbReference type="SUPFAM" id="SSF46626">
    <property type="entry name" value="Cytochrome c"/>
    <property type="match status" value="1"/>
</dbReference>
<keyword evidence="1" id="KW-0732">Signal</keyword>
<gene>
    <name evidence="2" type="ORF">ABIE13_004230</name>
</gene>
<protein>
    <recommendedName>
        <fullName evidence="4">Cytochrome c domain-containing protein</fullName>
    </recommendedName>
</protein>
<dbReference type="EMBL" id="JBEPSH010000008">
    <property type="protein sequence ID" value="MET4579107.1"/>
    <property type="molecule type" value="Genomic_DNA"/>
</dbReference>
<evidence type="ECO:0000313" key="2">
    <source>
        <dbReference type="EMBL" id="MET4579107.1"/>
    </source>
</evidence>
<keyword evidence="3" id="KW-1185">Reference proteome</keyword>
<dbReference type="Proteomes" id="UP001549320">
    <property type="component" value="Unassembled WGS sequence"/>
</dbReference>
<proteinExistence type="predicted"/>
<organism evidence="2 3">
    <name type="scientific">Ottowia thiooxydans</name>
    <dbReference type="NCBI Taxonomy" id="219182"/>
    <lineage>
        <taxon>Bacteria</taxon>
        <taxon>Pseudomonadati</taxon>
        <taxon>Pseudomonadota</taxon>
        <taxon>Betaproteobacteria</taxon>
        <taxon>Burkholderiales</taxon>
        <taxon>Comamonadaceae</taxon>
        <taxon>Ottowia</taxon>
    </lineage>
</organism>
<evidence type="ECO:0008006" key="4">
    <source>
        <dbReference type="Google" id="ProtNLM"/>
    </source>
</evidence>
<accession>A0ABV2QDI8</accession>
<name>A0ABV2QDI8_9BURK</name>
<reference evidence="2 3" key="1">
    <citation type="submission" date="2024-06" db="EMBL/GenBank/DDBJ databases">
        <title>Sorghum-associated microbial communities from plants grown in Nebraska, USA.</title>
        <authorList>
            <person name="Schachtman D."/>
        </authorList>
    </citation>
    <scope>NUCLEOTIDE SEQUENCE [LARGE SCALE GENOMIC DNA]</scope>
    <source>
        <strain evidence="2 3">2709</strain>
    </source>
</reference>
<evidence type="ECO:0000256" key="1">
    <source>
        <dbReference type="SAM" id="SignalP"/>
    </source>
</evidence>
<feature type="signal peptide" evidence="1">
    <location>
        <begin position="1"/>
        <end position="21"/>
    </location>
</feature>
<evidence type="ECO:0000313" key="3">
    <source>
        <dbReference type="Proteomes" id="UP001549320"/>
    </source>
</evidence>
<sequence length="108" mass="11937">MRFSAPTLFFASLFASSLAMAQVPEIFKGADLKIGEKLIAENKCSQCHALKWADDGKAIYRPKGRINTPAALVSMVEKCSSELNLSIFPEEVTAIAAVLNRDHYRFTK</sequence>
<dbReference type="RefSeq" id="WP_354446896.1">
    <property type="nucleotide sequence ID" value="NZ_JBEPSH010000008.1"/>
</dbReference>
<comment type="caution">
    <text evidence="2">The sequence shown here is derived from an EMBL/GenBank/DDBJ whole genome shotgun (WGS) entry which is preliminary data.</text>
</comment>